<dbReference type="PRINTS" id="PR00380">
    <property type="entry name" value="KINESINHEAVY"/>
</dbReference>
<comment type="similarity">
    <text evidence="6">Belongs to the TRAFAC class myosin-kinesin ATPase superfamily. Kinesin family.</text>
</comment>
<name>A0A7S2SVQ1_9STRA</name>
<keyword evidence="3" id="KW-0493">Microtubule</keyword>
<dbReference type="PANTHER" id="PTHR47971:SF8">
    <property type="entry name" value="KINESIN-LIKE PROTEIN"/>
    <property type="match status" value="1"/>
</dbReference>
<evidence type="ECO:0000256" key="5">
    <source>
        <dbReference type="ARBA" id="ARBA00023212"/>
    </source>
</evidence>
<feature type="domain" description="Kinesin motor" evidence="7">
    <location>
        <begin position="1"/>
        <end position="151"/>
    </location>
</feature>
<dbReference type="SMART" id="SM00129">
    <property type="entry name" value="KISc"/>
    <property type="match status" value="1"/>
</dbReference>
<dbReference type="GO" id="GO:0005874">
    <property type="term" value="C:microtubule"/>
    <property type="evidence" value="ECO:0007669"/>
    <property type="project" value="UniProtKB-KW"/>
</dbReference>
<dbReference type="GO" id="GO:0007019">
    <property type="term" value="P:microtubule depolymerization"/>
    <property type="evidence" value="ECO:0007669"/>
    <property type="project" value="TreeGrafter"/>
</dbReference>
<dbReference type="InterPro" id="IPR027417">
    <property type="entry name" value="P-loop_NTPase"/>
</dbReference>
<dbReference type="GO" id="GO:0003777">
    <property type="term" value="F:microtubule motor activity"/>
    <property type="evidence" value="ECO:0007669"/>
    <property type="project" value="InterPro"/>
</dbReference>
<organism evidence="8">
    <name type="scientific">Rhizochromulina marina</name>
    <dbReference type="NCBI Taxonomy" id="1034831"/>
    <lineage>
        <taxon>Eukaryota</taxon>
        <taxon>Sar</taxon>
        <taxon>Stramenopiles</taxon>
        <taxon>Ochrophyta</taxon>
        <taxon>Dictyochophyceae</taxon>
        <taxon>Rhizochromulinales</taxon>
        <taxon>Rhizochromulina</taxon>
    </lineage>
</organism>
<dbReference type="InterPro" id="IPR036961">
    <property type="entry name" value="Kinesin_motor_dom_sf"/>
</dbReference>
<dbReference type="InterPro" id="IPR001752">
    <property type="entry name" value="Kinesin_motor_dom"/>
</dbReference>
<dbReference type="Pfam" id="PF00225">
    <property type="entry name" value="Kinesin"/>
    <property type="match status" value="1"/>
</dbReference>
<dbReference type="SUPFAM" id="SSF52540">
    <property type="entry name" value="P-loop containing nucleoside triphosphate hydrolases"/>
    <property type="match status" value="1"/>
</dbReference>
<evidence type="ECO:0000256" key="1">
    <source>
        <dbReference type="ARBA" id="ARBA00004245"/>
    </source>
</evidence>
<protein>
    <recommendedName>
        <fullName evidence="7">Kinesin motor domain-containing protein</fullName>
    </recommendedName>
</protein>
<dbReference type="GO" id="GO:0007018">
    <property type="term" value="P:microtubule-based movement"/>
    <property type="evidence" value="ECO:0007669"/>
    <property type="project" value="InterPro"/>
</dbReference>
<evidence type="ECO:0000256" key="4">
    <source>
        <dbReference type="ARBA" id="ARBA00023175"/>
    </source>
</evidence>
<evidence type="ECO:0000256" key="3">
    <source>
        <dbReference type="ARBA" id="ARBA00022701"/>
    </source>
</evidence>
<sequence length="257" mass="28846">MHRLLQFGKKRRATAATDVNGGSSRSHAVCQIIIADRVQDLGRAGLLTLVDCAGSERKEDSMYHSRERQKESTEINASLYALKECVRARALAARGKRVQIPFRASNLTKVLMESLVRADAHLAVIATVSPIPTDTEHSVATLRTVCAIAGYGEDAVVEYKDEVKRDLPVREQRIHPSKWTPRFFRDWLGKVANGRFRHVAELIPRDTSGKQIMRWGQAQFSTICGGADIGNELRRLIRDEVAKCEELNALKRKDRQS</sequence>
<evidence type="ECO:0000259" key="7">
    <source>
        <dbReference type="PROSITE" id="PS50067"/>
    </source>
</evidence>
<reference evidence="8" key="1">
    <citation type="submission" date="2021-01" db="EMBL/GenBank/DDBJ databases">
        <authorList>
            <person name="Corre E."/>
            <person name="Pelletier E."/>
            <person name="Niang G."/>
            <person name="Scheremetjew M."/>
            <person name="Finn R."/>
            <person name="Kale V."/>
            <person name="Holt S."/>
            <person name="Cochrane G."/>
            <person name="Meng A."/>
            <person name="Brown T."/>
            <person name="Cohen L."/>
        </authorList>
    </citation>
    <scope>NUCLEOTIDE SEQUENCE</scope>
    <source>
        <strain evidence="8">CCMP1243</strain>
    </source>
</reference>
<evidence type="ECO:0000313" key="8">
    <source>
        <dbReference type="EMBL" id="CAD9710833.1"/>
    </source>
</evidence>
<keyword evidence="5" id="KW-0206">Cytoskeleton</keyword>
<keyword evidence="4" id="KW-0505">Motor protein</keyword>
<dbReference type="EMBL" id="HBHJ01032936">
    <property type="protein sequence ID" value="CAD9710833.1"/>
    <property type="molecule type" value="Transcribed_RNA"/>
</dbReference>
<comment type="subcellular location">
    <subcellularLocation>
        <location evidence="1">Cytoplasm</location>
        <location evidence="1">Cytoskeleton</location>
    </subcellularLocation>
</comment>
<evidence type="ECO:0000256" key="6">
    <source>
        <dbReference type="PROSITE-ProRule" id="PRU00283"/>
    </source>
</evidence>
<accession>A0A7S2SVQ1</accession>
<proteinExistence type="inferred from homology"/>
<dbReference type="AlphaFoldDB" id="A0A7S2SVQ1"/>
<keyword evidence="2" id="KW-0963">Cytoplasm</keyword>
<dbReference type="PANTHER" id="PTHR47971">
    <property type="entry name" value="KINESIN-RELATED PROTEIN 6"/>
    <property type="match status" value="1"/>
</dbReference>
<comment type="caution">
    <text evidence="6">Lacks conserved residue(s) required for the propagation of feature annotation.</text>
</comment>
<dbReference type="PROSITE" id="PS50067">
    <property type="entry name" value="KINESIN_MOTOR_2"/>
    <property type="match status" value="1"/>
</dbReference>
<evidence type="ECO:0000256" key="2">
    <source>
        <dbReference type="ARBA" id="ARBA00022490"/>
    </source>
</evidence>
<dbReference type="GO" id="GO:0005524">
    <property type="term" value="F:ATP binding"/>
    <property type="evidence" value="ECO:0007669"/>
    <property type="project" value="InterPro"/>
</dbReference>
<dbReference type="GO" id="GO:0008017">
    <property type="term" value="F:microtubule binding"/>
    <property type="evidence" value="ECO:0007669"/>
    <property type="project" value="InterPro"/>
</dbReference>
<dbReference type="InterPro" id="IPR027640">
    <property type="entry name" value="Kinesin-like_fam"/>
</dbReference>
<dbReference type="Gene3D" id="3.40.850.10">
    <property type="entry name" value="Kinesin motor domain"/>
    <property type="match status" value="1"/>
</dbReference>
<gene>
    <name evidence="8" type="ORF">RMAR1173_LOCUS21827</name>
</gene>